<feature type="compositionally biased region" description="Polar residues" evidence="11">
    <location>
        <begin position="128"/>
        <end position="138"/>
    </location>
</feature>
<dbReference type="PROSITE" id="PS50004">
    <property type="entry name" value="C2"/>
    <property type="match status" value="1"/>
</dbReference>
<feature type="compositionally biased region" description="Polar residues" evidence="11">
    <location>
        <begin position="74"/>
        <end position="96"/>
    </location>
</feature>
<dbReference type="InterPro" id="IPR008271">
    <property type="entry name" value="Ser/Thr_kinase_AS"/>
</dbReference>
<keyword evidence="4" id="KW-0808">Transferase</keyword>
<feature type="compositionally biased region" description="Basic and acidic residues" evidence="11">
    <location>
        <begin position="229"/>
        <end position="246"/>
    </location>
</feature>
<dbReference type="EC" id="2.7.11.1" evidence="1"/>
<dbReference type="InterPro" id="IPR017892">
    <property type="entry name" value="Pkinase_C"/>
</dbReference>
<feature type="compositionally biased region" description="Polar residues" evidence="11">
    <location>
        <begin position="252"/>
        <end position="295"/>
    </location>
</feature>
<evidence type="ECO:0000256" key="5">
    <source>
        <dbReference type="ARBA" id="ARBA00022741"/>
    </source>
</evidence>
<feature type="domain" description="Protein kinase" evidence="13">
    <location>
        <begin position="506"/>
        <end position="767"/>
    </location>
</feature>
<name>A0A5M9JHK1_MONFR</name>
<evidence type="ECO:0000256" key="11">
    <source>
        <dbReference type="SAM" id="MobiDB-lite"/>
    </source>
</evidence>
<dbReference type="EMBL" id="VICG01000011">
    <property type="protein sequence ID" value="KAA8567439.1"/>
    <property type="molecule type" value="Genomic_DNA"/>
</dbReference>
<dbReference type="AlphaFoldDB" id="A0A5M9JHK1"/>
<feature type="compositionally biased region" description="Polar residues" evidence="11">
    <location>
        <begin position="182"/>
        <end position="203"/>
    </location>
</feature>
<dbReference type="InterPro" id="IPR000961">
    <property type="entry name" value="AGC-kinase_C"/>
</dbReference>
<evidence type="ECO:0000313" key="16">
    <source>
        <dbReference type="Proteomes" id="UP000322873"/>
    </source>
</evidence>
<keyword evidence="16" id="KW-1185">Reference proteome</keyword>
<feature type="compositionally biased region" description="Basic and acidic residues" evidence="11">
    <location>
        <begin position="896"/>
        <end position="909"/>
    </location>
</feature>
<dbReference type="PROSITE" id="PS00107">
    <property type="entry name" value="PROTEIN_KINASE_ATP"/>
    <property type="match status" value="1"/>
</dbReference>
<dbReference type="PROSITE" id="PS00108">
    <property type="entry name" value="PROTEIN_KINASE_ST"/>
    <property type="match status" value="1"/>
</dbReference>
<evidence type="ECO:0000259" key="14">
    <source>
        <dbReference type="PROSITE" id="PS51285"/>
    </source>
</evidence>
<evidence type="ECO:0000256" key="1">
    <source>
        <dbReference type="ARBA" id="ARBA00012513"/>
    </source>
</evidence>
<dbReference type="Proteomes" id="UP000322873">
    <property type="component" value="Unassembled WGS sequence"/>
</dbReference>
<keyword evidence="7 10" id="KW-0067">ATP-binding</keyword>
<dbReference type="InterPro" id="IPR000719">
    <property type="entry name" value="Prot_kinase_dom"/>
</dbReference>
<dbReference type="Gene3D" id="3.30.200.20">
    <property type="entry name" value="Phosphorylase Kinase, domain 1"/>
    <property type="match status" value="1"/>
</dbReference>
<dbReference type="GO" id="GO:0005524">
    <property type="term" value="F:ATP binding"/>
    <property type="evidence" value="ECO:0007669"/>
    <property type="project" value="UniProtKB-UniRule"/>
</dbReference>
<dbReference type="Gene3D" id="2.60.40.150">
    <property type="entry name" value="C2 domain"/>
    <property type="match status" value="1"/>
</dbReference>
<feature type="region of interest" description="Disordered" evidence="11">
    <location>
        <begin position="1"/>
        <end position="315"/>
    </location>
</feature>
<evidence type="ECO:0000256" key="10">
    <source>
        <dbReference type="PROSITE-ProRule" id="PRU10141"/>
    </source>
</evidence>
<feature type="domain" description="AGC-kinase C-terminal" evidence="14">
    <location>
        <begin position="768"/>
        <end position="851"/>
    </location>
</feature>
<dbReference type="SMART" id="SM00239">
    <property type="entry name" value="C2"/>
    <property type="match status" value="1"/>
</dbReference>
<dbReference type="GO" id="GO:0106310">
    <property type="term" value="F:protein serine kinase activity"/>
    <property type="evidence" value="ECO:0007669"/>
    <property type="project" value="RHEA"/>
</dbReference>
<organism evidence="15 16">
    <name type="scientific">Monilinia fructicola</name>
    <name type="common">Brown rot fungus</name>
    <name type="synonym">Ciboria fructicola</name>
    <dbReference type="NCBI Taxonomy" id="38448"/>
    <lineage>
        <taxon>Eukaryota</taxon>
        <taxon>Fungi</taxon>
        <taxon>Dikarya</taxon>
        <taxon>Ascomycota</taxon>
        <taxon>Pezizomycotina</taxon>
        <taxon>Leotiomycetes</taxon>
        <taxon>Helotiales</taxon>
        <taxon>Sclerotiniaceae</taxon>
        <taxon>Monilinia</taxon>
    </lineage>
</organism>
<dbReference type="Gene3D" id="1.10.510.10">
    <property type="entry name" value="Transferase(Phosphotransferase) domain 1"/>
    <property type="match status" value="1"/>
</dbReference>
<dbReference type="SMART" id="SM00220">
    <property type="entry name" value="S_TKc"/>
    <property type="match status" value="1"/>
</dbReference>
<comment type="caution">
    <text evidence="15">The sequence shown here is derived from an EMBL/GenBank/DDBJ whole genome shotgun (WGS) entry which is preliminary data.</text>
</comment>
<feature type="domain" description="C2" evidence="12">
    <location>
        <begin position="293"/>
        <end position="470"/>
    </location>
</feature>
<evidence type="ECO:0000259" key="13">
    <source>
        <dbReference type="PROSITE" id="PS50011"/>
    </source>
</evidence>
<feature type="region of interest" description="Disordered" evidence="11">
    <location>
        <begin position="854"/>
        <end position="909"/>
    </location>
</feature>
<dbReference type="FunFam" id="1.10.510.10:FF:000008">
    <property type="entry name" value="Non-specific serine/threonine protein kinase"/>
    <property type="match status" value="1"/>
</dbReference>
<protein>
    <recommendedName>
        <fullName evidence="1">non-specific serine/threonine protein kinase</fullName>
        <ecNumber evidence="1">2.7.11.1</ecNumber>
    </recommendedName>
</protein>
<dbReference type="InterPro" id="IPR017441">
    <property type="entry name" value="Protein_kinase_ATP_BS"/>
</dbReference>
<comment type="catalytic activity">
    <reaction evidence="9">
        <text>L-seryl-[protein] + ATP = O-phospho-L-seryl-[protein] + ADP + H(+)</text>
        <dbReference type="Rhea" id="RHEA:17989"/>
        <dbReference type="Rhea" id="RHEA-COMP:9863"/>
        <dbReference type="Rhea" id="RHEA-COMP:11604"/>
        <dbReference type="ChEBI" id="CHEBI:15378"/>
        <dbReference type="ChEBI" id="CHEBI:29999"/>
        <dbReference type="ChEBI" id="CHEBI:30616"/>
        <dbReference type="ChEBI" id="CHEBI:83421"/>
        <dbReference type="ChEBI" id="CHEBI:456216"/>
        <dbReference type="EC" id="2.7.11.1"/>
    </reaction>
</comment>
<evidence type="ECO:0000256" key="3">
    <source>
        <dbReference type="ARBA" id="ARBA00022553"/>
    </source>
</evidence>
<feature type="compositionally biased region" description="Polar residues" evidence="11">
    <location>
        <begin position="392"/>
        <end position="401"/>
    </location>
</feature>
<dbReference type="FunFam" id="3.30.200.20:FF:000116">
    <property type="entry name" value="Non-specific serine/threonine protein kinase"/>
    <property type="match status" value="1"/>
</dbReference>
<dbReference type="PROSITE" id="PS51285">
    <property type="entry name" value="AGC_KINASE_CTER"/>
    <property type="match status" value="1"/>
</dbReference>
<dbReference type="PANTHER" id="PTHR24351">
    <property type="entry name" value="RIBOSOMAL PROTEIN S6 KINASE"/>
    <property type="match status" value="1"/>
</dbReference>
<dbReference type="PROSITE" id="PS50011">
    <property type="entry name" value="PROTEIN_KINASE_DOM"/>
    <property type="match status" value="1"/>
</dbReference>
<keyword evidence="5 10" id="KW-0547">Nucleotide-binding</keyword>
<keyword evidence="3" id="KW-0597">Phosphoprotein</keyword>
<evidence type="ECO:0000259" key="12">
    <source>
        <dbReference type="PROSITE" id="PS50004"/>
    </source>
</evidence>
<comment type="catalytic activity">
    <reaction evidence="8">
        <text>L-threonyl-[protein] + ATP = O-phospho-L-threonyl-[protein] + ADP + H(+)</text>
        <dbReference type="Rhea" id="RHEA:46608"/>
        <dbReference type="Rhea" id="RHEA-COMP:11060"/>
        <dbReference type="Rhea" id="RHEA-COMP:11605"/>
        <dbReference type="ChEBI" id="CHEBI:15378"/>
        <dbReference type="ChEBI" id="CHEBI:30013"/>
        <dbReference type="ChEBI" id="CHEBI:30616"/>
        <dbReference type="ChEBI" id="CHEBI:61977"/>
        <dbReference type="ChEBI" id="CHEBI:456216"/>
        <dbReference type="EC" id="2.7.11.1"/>
    </reaction>
</comment>
<dbReference type="SUPFAM" id="SSF49562">
    <property type="entry name" value="C2 domain (Calcium/lipid-binding domain, CaLB)"/>
    <property type="match status" value="1"/>
</dbReference>
<feature type="region of interest" description="Disordered" evidence="11">
    <location>
        <begin position="346"/>
        <end position="401"/>
    </location>
</feature>
<proteinExistence type="predicted"/>
<evidence type="ECO:0000313" key="15">
    <source>
        <dbReference type="EMBL" id="KAA8567439.1"/>
    </source>
</evidence>
<dbReference type="InterPro" id="IPR035892">
    <property type="entry name" value="C2_domain_sf"/>
</dbReference>
<dbReference type="SMART" id="SM00133">
    <property type="entry name" value="S_TK_X"/>
    <property type="match status" value="1"/>
</dbReference>
<evidence type="ECO:0000256" key="6">
    <source>
        <dbReference type="ARBA" id="ARBA00022777"/>
    </source>
</evidence>
<dbReference type="VEuPathDB" id="FungiDB:MFRU_040g00410"/>
<feature type="compositionally biased region" description="Basic and acidic residues" evidence="11">
    <location>
        <begin position="18"/>
        <end position="30"/>
    </location>
</feature>
<evidence type="ECO:0000256" key="4">
    <source>
        <dbReference type="ARBA" id="ARBA00022679"/>
    </source>
</evidence>
<feature type="compositionally biased region" description="Polar residues" evidence="11">
    <location>
        <begin position="165"/>
        <end position="174"/>
    </location>
</feature>
<accession>A0A5M9JHK1</accession>
<keyword evidence="2" id="KW-0723">Serine/threonine-protein kinase</keyword>
<feature type="binding site" evidence="10">
    <location>
        <position position="535"/>
    </location>
    <ligand>
        <name>ATP</name>
        <dbReference type="ChEBI" id="CHEBI:30616"/>
    </ligand>
</feature>
<evidence type="ECO:0000256" key="8">
    <source>
        <dbReference type="ARBA" id="ARBA00047899"/>
    </source>
</evidence>
<dbReference type="Pfam" id="PF00433">
    <property type="entry name" value="Pkinase_C"/>
    <property type="match status" value="1"/>
</dbReference>
<sequence length="909" mass="100975">MAGSEHDLLKQATQAMMGRDDEGDHIDSDTPRSGVATPQPDPSDKRTPGILHSFYGQVGLGSSSSQDSSKRTSHISNPNPSEAENYPTSPRQQFDTGDSLLKVTPSSIDELEYGGKDNPLLQPHELLGSSQISRQQHPYLTPPDSHPSSLYKLKLSDESFEDDGNNVQKMTAPTNRDCISESFPSHSRASSLTPLSNIVTPSNVHAAHFSNPSDTPFEHKLSTPPLSRLHSEFHKSPSYDRLKKLTFDGLKSTPSTPTRALSNQTSKSDQSVLSTHSDNNPQNGSGQNGKSSTSERPAATSRADSSMGGTVIPPKGKLTVKINEARGLRKSLDPYVVAVFQRNELVSKGPQSEEDDVDDDGAHSPGGIPIGGIPITRTGSDSGRPMAIPMKSRQSSNTSLSEYRDFKNKARKMFTHPKWDAEAVFDVVGSDTRVNITIYDRAQQAEEFLGHIDLQANLAENADSPVSGWFQLHGKDDSLTAGSVGEVHVEISFQRTEKRHYGPDDFQILKLIGKGTFGQVYQVRKKDTKRIYAMKVLQKKVIVQKKEVAHTVGERNILVRTATADSPFIVGLKFSFQTPTDLYLVTDYMSGGELFWHLQKEGRFDEKRAKFYIAELILALQHLHKHDIVYRDLKPENILLDANGHIALCDFGLSKANLTKNATTNTFCGTTEYLAPEVLLDEAGYTKMVDFWSLGVLVFEMCCGWSPFYAEDTQQMYKNIAFGKVRFPRDTLTTEGRNFVKGLLNRNPKHRLGATDDAEELKRHPFFSDIDWDALTKKLITPPFKPKLKSETDTSNFDPEFTNALNGASSLNARAAALAAGMATSTPLSPGMQANFKGFTFVDESSIEENMRDRVKDEYDDRMDQDDKTAEHDWEDPFDIPDKSRSDRMSGVVRNHPNEDERMFNGDFH</sequence>
<dbReference type="GO" id="GO:0004674">
    <property type="term" value="F:protein serine/threonine kinase activity"/>
    <property type="evidence" value="ECO:0007669"/>
    <property type="project" value="UniProtKB-KW"/>
</dbReference>
<dbReference type="SUPFAM" id="SSF56112">
    <property type="entry name" value="Protein kinase-like (PK-like)"/>
    <property type="match status" value="1"/>
</dbReference>
<evidence type="ECO:0000256" key="2">
    <source>
        <dbReference type="ARBA" id="ARBA00022527"/>
    </source>
</evidence>
<feature type="compositionally biased region" description="Low complexity" evidence="11">
    <location>
        <begin position="365"/>
        <end position="375"/>
    </location>
</feature>
<dbReference type="InterPro" id="IPR000008">
    <property type="entry name" value="C2_dom"/>
</dbReference>
<gene>
    <name evidence="15" type="ORF">EYC84_010453</name>
</gene>
<reference evidence="15 16" key="1">
    <citation type="submission" date="2019-06" db="EMBL/GenBank/DDBJ databases">
        <title>Genome Sequence of the Brown Rot Fungal Pathogen Monilinia fructicola.</title>
        <authorList>
            <person name="De Miccolis Angelini R.M."/>
            <person name="Landi L."/>
            <person name="Abate D."/>
            <person name="Pollastro S."/>
            <person name="Romanazzi G."/>
            <person name="Faretra F."/>
        </authorList>
    </citation>
    <scope>NUCLEOTIDE SEQUENCE [LARGE SCALE GENOMIC DNA]</scope>
    <source>
        <strain evidence="15 16">Mfrc123</strain>
    </source>
</reference>
<keyword evidence="6" id="KW-0418">Kinase</keyword>
<evidence type="ECO:0000256" key="9">
    <source>
        <dbReference type="ARBA" id="ARBA00048679"/>
    </source>
</evidence>
<evidence type="ECO:0000256" key="7">
    <source>
        <dbReference type="ARBA" id="ARBA00022840"/>
    </source>
</evidence>
<dbReference type="Pfam" id="PF00168">
    <property type="entry name" value="C2"/>
    <property type="match status" value="1"/>
</dbReference>
<dbReference type="Pfam" id="PF00069">
    <property type="entry name" value="Pkinase"/>
    <property type="match status" value="1"/>
</dbReference>
<dbReference type="InterPro" id="IPR011009">
    <property type="entry name" value="Kinase-like_dom_sf"/>
</dbReference>